<keyword evidence="1" id="KW-0472">Membrane</keyword>
<dbReference type="RefSeq" id="WP_209407215.1">
    <property type="nucleotide sequence ID" value="NZ_JAGIYQ010000016.1"/>
</dbReference>
<keyword evidence="1" id="KW-0812">Transmembrane</keyword>
<dbReference type="EMBL" id="JAGIYQ010000016">
    <property type="protein sequence ID" value="MBP0726871.1"/>
    <property type="molecule type" value="Genomic_DNA"/>
</dbReference>
<keyword evidence="3" id="KW-1185">Reference proteome</keyword>
<feature type="transmembrane region" description="Helical" evidence="1">
    <location>
        <begin position="17"/>
        <end position="36"/>
    </location>
</feature>
<dbReference type="AlphaFoldDB" id="A0A940SKW4"/>
<reference evidence="2" key="1">
    <citation type="submission" date="2021-04" db="EMBL/GenBank/DDBJ databases">
        <title>Genome seq and assembly of Bacillus sp.</title>
        <authorList>
            <person name="Chhetri G."/>
        </authorList>
    </citation>
    <scope>NUCLEOTIDE SEQUENCE</scope>
    <source>
        <strain evidence="2">RG28</strain>
    </source>
</reference>
<keyword evidence="1" id="KW-1133">Transmembrane helix</keyword>
<name>A0A940SKW4_9BACI</name>
<gene>
    <name evidence="2" type="ORF">J5Y03_17070</name>
</gene>
<comment type="caution">
    <text evidence="2">The sequence shown here is derived from an EMBL/GenBank/DDBJ whole genome shotgun (WGS) entry which is preliminary data.</text>
</comment>
<evidence type="ECO:0000313" key="2">
    <source>
        <dbReference type="EMBL" id="MBP0726871.1"/>
    </source>
</evidence>
<accession>A0A940SKW4</accession>
<protein>
    <submittedName>
        <fullName evidence="2">Uncharacterized protein</fullName>
    </submittedName>
</protein>
<evidence type="ECO:0000256" key="1">
    <source>
        <dbReference type="SAM" id="Phobius"/>
    </source>
</evidence>
<evidence type="ECO:0000313" key="3">
    <source>
        <dbReference type="Proteomes" id="UP000682134"/>
    </source>
</evidence>
<proteinExistence type="predicted"/>
<organism evidence="2 3">
    <name type="scientific">Gottfriedia endophytica</name>
    <dbReference type="NCBI Taxonomy" id="2820819"/>
    <lineage>
        <taxon>Bacteria</taxon>
        <taxon>Bacillati</taxon>
        <taxon>Bacillota</taxon>
        <taxon>Bacilli</taxon>
        <taxon>Bacillales</taxon>
        <taxon>Bacillaceae</taxon>
        <taxon>Gottfriedia</taxon>
    </lineage>
</organism>
<sequence>MSIIEVVERKKRLNTRLIFGLLVIGVFIAITFPTFGNELNKFFVQKTKKESTVTKTLTKDEIAQLHEQQLYGLTYKYDKWNTKWLSNEIRDGAYTVFKMDLFMSNQPEYDSAKIKFNVTKYKVDGKIVEFMSNSKITQVHSKSGWKDK</sequence>
<dbReference type="Proteomes" id="UP000682134">
    <property type="component" value="Unassembled WGS sequence"/>
</dbReference>